<dbReference type="PANTHER" id="PTHR43611">
    <property type="entry name" value="ALPHA-D-GLUCOSE 1-PHOSPHATE PHOSPHATASE"/>
    <property type="match status" value="1"/>
</dbReference>
<reference evidence="1 2" key="1">
    <citation type="submission" date="2010-08" db="EMBL/GenBank/DDBJ databases">
        <title>The draft genome of Desulfovibrio fructosovorans JJ.</title>
        <authorList>
            <consortium name="US DOE Joint Genome Institute (JGI-PGF)"/>
            <person name="Lucas S."/>
            <person name="Copeland A."/>
            <person name="Lapidus A."/>
            <person name="Cheng J.-F."/>
            <person name="Bruce D."/>
            <person name="Goodwin L."/>
            <person name="Pitluck S."/>
            <person name="Land M.L."/>
            <person name="Hauser L."/>
            <person name="Chang Y.-J."/>
            <person name="Jeffries C."/>
            <person name="Wall J.D."/>
            <person name="Stahl D.A."/>
            <person name="Arkin A.P."/>
            <person name="Dehal P."/>
            <person name="Stolyar S.M."/>
            <person name="Hazen T.C."/>
            <person name="Woyke T.J."/>
        </authorList>
    </citation>
    <scope>NUCLEOTIDE SEQUENCE [LARGE SCALE GENOMIC DNA]</scope>
    <source>
        <strain evidence="1 2">JJ</strain>
    </source>
</reference>
<name>E1JY92_SOLFR</name>
<dbReference type="SFLD" id="SFLDS00003">
    <property type="entry name" value="Haloacid_Dehalogenase"/>
    <property type="match status" value="1"/>
</dbReference>
<dbReference type="InterPro" id="IPR036412">
    <property type="entry name" value="HAD-like_sf"/>
</dbReference>
<organism evidence="1 2">
    <name type="scientific">Solidesulfovibrio fructosivorans JJ]</name>
    <dbReference type="NCBI Taxonomy" id="596151"/>
    <lineage>
        <taxon>Bacteria</taxon>
        <taxon>Pseudomonadati</taxon>
        <taxon>Thermodesulfobacteriota</taxon>
        <taxon>Desulfovibrionia</taxon>
        <taxon>Desulfovibrionales</taxon>
        <taxon>Desulfovibrionaceae</taxon>
        <taxon>Solidesulfovibrio</taxon>
    </lineage>
</organism>
<evidence type="ECO:0000313" key="2">
    <source>
        <dbReference type="Proteomes" id="UP000006250"/>
    </source>
</evidence>
<dbReference type="STRING" id="596151.DesfrDRAFT_2607"/>
<dbReference type="RefSeq" id="WP_005994525.1">
    <property type="nucleotide sequence ID" value="NZ_AECZ01000017.1"/>
</dbReference>
<dbReference type="InterPro" id="IPR023198">
    <property type="entry name" value="PGP-like_dom2"/>
</dbReference>
<dbReference type="OrthoDB" id="9795007at2"/>
<protein>
    <submittedName>
        <fullName evidence="1">Haloacid dehalogenase domain protein hydrolase</fullName>
    </submittedName>
</protein>
<dbReference type="eggNOG" id="COG1011">
    <property type="taxonomic scope" value="Bacteria"/>
</dbReference>
<proteinExistence type="predicted"/>
<comment type="caution">
    <text evidence="1">The sequence shown here is derived from an EMBL/GenBank/DDBJ whole genome shotgun (WGS) entry which is preliminary data.</text>
</comment>
<dbReference type="CDD" id="cd02603">
    <property type="entry name" value="HAD_sEH-N_like"/>
    <property type="match status" value="1"/>
</dbReference>
<dbReference type="Gene3D" id="1.10.150.240">
    <property type="entry name" value="Putative phosphatase, domain 2"/>
    <property type="match status" value="1"/>
</dbReference>
<dbReference type="Proteomes" id="UP000006250">
    <property type="component" value="Unassembled WGS sequence"/>
</dbReference>
<dbReference type="InterPro" id="IPR023214">
    <property type="entry name" value="HAD_sf"/>
</dbReference>
<dbReference type="SUPFAM" id="SSF56784">
    <property type="entry name" value="HAD-like"/>
    <property type="match status" value="1"/>
</dbReference>
<dbReference type="PANTHER" id="PTHR43611:SF3">
    <property type="entry name" value="FLAVIN MONONUCLEOTIDE HYDROLASE 1, CHLOROPLATIC"/>
    <property type="match status" value="1"/>
</dbReference>
<sequence length="214" mass="24006">MTHPITTLFCDVGGVMLTNGWDRAARKLACRTFDLDCDEVDERHHLTFDAFEEGKLSLDEYLDRTVFYAPRPFRREAFKDFMFSRSEPLPDMLDALRELKAAHGIKIVTVNNEGRELNEHRIRTFGLGCFIDAFVSSCFVHFRKPDADIFRIALDIAQTAPEEAVYIDDRALFVEVAGTLGIRGVVHKSAAETLAALKEMGPFAAYCPAGPDLG</sequence>
<dbReference type="GO" id="GO:0016787">
    <property type="term" value="F:hydrolase activity"/>
    <property type="evidence" value="ECO:0007669"/>
    <property type="project" value="UniProtKB-KW"/>
</dbReference>
<dbReference type="Pfam" id="PF00702">
    <property type="entry name" value="Hydrolase"/>
    <property type="match status" value="1"/>
</dbReference>
<accession>E1JY92</accession>
<evidence type="ECO:0000313" key="1">
    <source>
        <dbReference type="EMBL" id="EFL50666.1"/>
    </source>
</evidence>
<keyword evidence="2" id="KW-1185">Reference proteome</keyword>
<dbReference type="AlphaFoldDB" id="E1JY92"/>
<dbReference type="SFLD" id="SFLDG01129">
    <property type="entry name" value="C1.5:_HAD__Beta-PGM__Phosphata"/>
    <property type="match status" value="1"/>
</dbReference>
<dbReference type="Gene3D" id="3.40.50.1000">
    <property type="entry name" value="HAD superfamily/HAD-like"/>
    <property type="match status" value="1"/>
</dbReference>
<dbReference type="EMBL" id="AECZ01000017">
    <property type="protein sequence ID" value="EFL50666.1"/>
    <property type="molecule type" value="Genomic_DNA"/>
</dbReference>
<keyword evidence="1" id="KW-0378">Hydrolase</keyword>
<gene>
    <name evidence="1" type="ORF">DesfrDRAFT_2607</name>
</gene>